<keyword evidence="3" id="KW-1185">Reference proteome</keyword>
<name>A0A5C4R0U3_9ACTN</name>
<comment type="caution">
    <text evidence="2">The sequence shown here is derived from an EMBL/GenBank/DDBJ whole genome shotgun (WGS) entry which is preliminary data.</text>
</comment>
<reference evidence="2 3" key="1">
    <citation type="submission" date="2019-06" db="EMBL/GenBank/DDBJ databases">
        <title>Micromonospora ordensis sp. nov., isolated from deep marine sediment.</title>
        <authorList>
            <person name="Veyisoglu A."/>
            <person name="Carro L."/>
            <person name="Klenk H.-P."/>
            <person name="Sahin N."/>
        </authorList>
    </citation>
    <scope>NUCLEOTIDE SEQUENCE [LARGE SCALE GENOMIC DNA]</scope>
    <source>
        <strain evidence="2 3">S2509</strain>
    </source>
</reference>
<dbReference type="Proteomes" id="UP000306145">
    <property type="component" value="Unassembled WGS sequence"/>
</dbReference>
<accession>A0A5C4R0U3</accession>
<feature type="region of interest" description="Disordered" evidence="1">
    <location>
        <begin position="92"/>
        <end position="137"/>
    </location>
</feature>
<dbReference type="AlphaFoldDB" id="A0A5C4R0U3"/>
<feature type="region of interest" description="Disordered" evidence="1">
    <location>
        <begin position="1"/>
        <end position="46"/>
    </location>
</feature>
<evidence type="ECO:0000256" key="1">
    <source>
        <dbReference type="SAM" id="MobiDB-lite"/>
    </source>
</evidence>
<evidence type="ECO:0000313" key="3">
    <source>
        <dbReference type="Proteomes" id="UP000306145"/>
    </source>
</evidence>
<evidence type="ECO:0000313" key="2">
    <source>
        <dbReference type="EMBL" id="TNH31693.1"/>
    </source>
</evidence>
<organism evidence="2 3">
    <name type="scientific">Micromonospora orduensis</name>
    <dbReference type="NCBI Taxonomy" id="1420891"/>
    <lineage>
        <taxon>Bacteria</taxon>
        <taxon>Bacillati</taxon>
        <taxon>Actinomycetota</taxon>
        <taxon>Actinomycetes</taxon>
        <taxon>Micromonosporales</taxon>
        <taxon>Micromonosporaceae</taxon>
        <taxon>Micromonospora</taxon>
    </lineage>
</organism>
<dbReference type="OrthoDB" id="3404641at2"/>
<gene>
    <name evidence="2" type="ORF">FHG89_00965</name>
</gene>
<dbReference type="EMBL" id="VDFY01000063">
    <property type="protein sequence ID" value="TNH31693.1"/>
    <property type="molecule type" value="Genomic_DNA"/>
</dbReference>
<proteinExistence type="predicted"/>
<sequence>MDALLNARRLDPRSMVRQLPTPNAGGVGVPGAGMSHRDEGGVQSTRPGVLAAEGEGVGSVSKGLRVQAQVAQAPDCGASEVGRTEVADPARAGVRANAVESPLGSGKRELNQAEAERVPVDDTTRAVPDRRWRREQG</sequence>
<protein>
    <submittedName>
        <fullName evidence="2">Uncharacterized protein</fullName>
    </submittedName>
</protein>
<feature type="compositionally biased region" description="Basic and acidic residues" evidence="1">
    <location>
        <begin position="106"/>
        <end position="137"/>
    </location>
</feature>